<evidence type="ECO:0000256" key="3">
    <source>
        <dbReference type="ARBA" id="ARBA00022692"/>
    </source>
</evidence>
<dbReference type="InterPro" id="IPR001046">
    <property type="entry name" value="NRAMP_fam"/>
</dbReference>
<dbReference type="GO" id="GO:0005384">
    <property type="term" value="F:manganese ion transmembrane transporter activity"/>
    <property type="evidence" value="ECO:0007669"/>
    <property type="project" value="TreeGrafter"/>
</dbReference>
<feature type="transmembrane region" description="Helical" evidence="7">
    <location>
        <begin position="390"/>
        <end position="412"/>
    </location>
</feature>
<keyword evidence="2 7" id="KW-0813">Transport</keyword>
<evidence type="ECO:0000313" key="9">
    <source>
        <dbReference type="Proteomes" id="UP000186894"/>
    </source>
</evidence>
<dbReference type="PANTHER" id="PTHR11706:SF33">
    <property type="entry name" value="NATURAL RESISTANCE-ASSOCIATED MACROPHAGE PROTEIN 2"/>
    <property type="match status" value="1"/>
</dbReference>
<dbReference type="HAMAP" id="MF_00221">
    <property type="entry name" value="NRAMP"/>
    <property type="match status" value="1"/>
</dbReference>
<keyword evidence="4 7" id="KW-0769">Symport</keyword>
<feature type="transmembrane region" description="Helical" evidence="7">
    <location>
        <begin position="45"/>
        <end position="63"/>
    </location>
</feature>
<keyword evidence="5 7" id="KW-1133">Transmembrane helix</keyword>
<comment type="caution">
    <text evidence="8">The sequence shown here is derived from an EMBL/GenBank/DDBJ whole genome shotgun (WGS) entry which is preliminary data.</text>
</comment>
<dbReference type="NCBIfam" id="NF001923">
    <property type="entry name" value="PRK00701.1"/>
    <property type="match status" value="1"/>
</dbReference>
<sequence>MSKIEPKLVPAAGQNVDWKFSKGEADIPSLSEVHASVFVPKAGSWFRKLMAFAGPGYMISVGYMDPGNWATDIAGGSQFGYTLLSVIMISNLMAILLQALSARLGIATGRDLAQACRDHYSPPVRIALWLACELAIIACDLAEVIGTAIALQLLFGIPLIGGALITVLDTVLLLLLMNKGFRFLEAFVISMLSIISLCFLAEIAVAQPPIAAVLGGFIPTTEVVTNPAMLYVAIGIIGATVMPHNLYLHSSIVQTRAYERNETGKRDAIKWATVDSTIALMLALFVNAAILVLAASVFHASGRTDVAEIEQAHELLTPLLGFGLASTLFAVALLASGINSTVTATLAGQIVMEGFLRLRIPNWARRLITRCIAIVPVVVVTWIYGNKGTAELLVLSQVVLSMQLPFAVIPLVQFVSDKRKMGTFVIAPWVKILAWLVAAIILVLNFKLLWDTFQGIG</sequence>
<keyword evidence="3 7" id="KW-0812">Transmembrane</keyword>
<dbReference type="EMBL" id="MKIM01000028">
    <property type="protein sequence ID" value="OLP43166.1"/>
    <property type="molecule type" value="Genomic_DNA"/>
</dbReference>
<name>A0A1Q8ZN25_9HYPH</name>
<feature type="transmembrane region" description="Helical" evidence="7">
    <location>
        <begin position="269"/>
        <end position="299"/>
    </location>
</feature>
<dbReference type="GO" id="GO:0015086">
    <property type="term" value="F:cadmium ion transmembrane transporter activity"/>
    <property type="evidence" value="ECO:0007669"/>
    <property type="project" value="TreeGrafter"/>
</dbReference>
<feature type="transmembrane region" description="Helical" evidence="7">
    <location>
        <begin position="424"/>
        <end position="444"/>
    </location>
</feature>
<proteinExistence type="inferred from homology"/>
<feature type="transmembrane region" description="Helical" evidence="7">
    <location>
        <begin position="155"/>
        <end position="176"/>
    </location>
</feature>
<comment type="subcellular location">
    <subcellularLocation>
        <location evidence="7">Cell membrane</location>
        <topology evidence="7">Multi-pass membrane protein</topology>
    </subcellularLocation>
    <subcellularLocation>
        <location evidence="1">Membrane</location>
        <topology evidence="1">Multi-pass membrane protein</topology>
    </subcellularLocation>
</comment>
<keyword evidence="9" id="KW-1185">Reference proteome</keyword>
<dbReference type="PRINTS" id="PR00447">
    <property type="entry name" value="NATRESASSCMP"/>
</dbReference>
<reference evidence="8 9" key="1">
    <citation type="submission" date="2016-09" db="EMBL/GenBank/DDBJ databases">
        <title>Rhizobium oryziradicis sp. nov., isolated from the root of rice.</title>
        <authorList>
            <person name="Zhao J."/>
            <person name="Zhang X."/>
        </authorList>
    </citation>
    <scope>NUCLEOTIDE SEQUENCE [LARGE SCALE GENOMIC DNA]</scope>
    <source>
        <strain evidence="8 9">N19</strain>
    </source>
</reference>
<dbReference type="PANTHER" id="PTHR11706">
    <property type="entry name" value="SOLUTE CARRIER PROTEIN FAMILY 11 MEMBER"/>
    <property type="match status" value="1"/>
</dbReference>
<evidence type="ECO:0000256" key="1">
    <source>
        <dbReference type="ARBA" id="ARBA00004141"/>
    </source>
</evidence>
<accession>A0A1Q8ZN25</accession>
<organism evidence="8 9">
    <name type="scientific">Rhizobium oryziradicis</name>
    <dbReference type="NCBI Taxonomy" id="1867956"/>
    <lineage>
        <taxon>Bacteria</taxon>
        <taxon>Pseudomonadati</taxon>
        <taxon>Pseudomonadota</taxon>
        <taxon>Alphaproteobacteria</taxon>
        <taxon>Hyphomicrobiales</taxon>
        <taxon>Rhizobiaceae</taxon>
        <taxon>Rhizobium/Agrobacterium group</taxon>
        <taxon>Rhizobium</taxon>
    </lineage>
</organism>
<dbReference type="AlphaFoldDB" id="A0A1Q8ZN25"/>
<keyword evidence="7" id="KW-1003">Cell membrane</keyword>
<protein>
    <recommendedName>
        <fullName evidence="7">Divalent metal cation transporter MntH</fullName>
    </recommendedName>
</protein>
<keyword evidence="7" id="KW-0406">Ion transport</keyword>
<comment type="function">
    <text evidence="7">H(+)-stimulated, divalent metal cation uptake system.</text>
</comment>
<dbReference type="RefSeq" id="WP_075640495.1">
    <property type="nucleotide sequence ID" value="NZ_MKIM01000028.1"/>
</dbReference>
<dbReference type="GO" id="GO:0005886">
    <property type="term" value="C:plasma membrane"/>
    <property type="evidence" value="ECO:0007669"/>
    <property type="project" value="UniProtKB-SubCell"/>
</dbReference>
<feature type="transmembrane region" description="Helical" evidence="7">
    <location>
        <begin position="228"/>
        <end position="248"/>
    </location>
</feature>
<dbReference type="GO" id="GO:0034755">
    <property type="term" value="P:iron ion transmembrane transport"/>
    <property type="evidence" value="ECO:0007669"/>
    <property type="project" value="TreeGrafter"/>
</dbReference>
<evidence type="ECO:0000256" key="2">
    <source>
        <dbReference type="ARBA" id="ARBA00022448"/>
    </source>
</evidence>
<comment type="similarity">
    <text evidence="7">Belongs to the NRAMP family.</text>
</comment>
<dbReference type="NCBIfam" id="NF037982">
    <property type="entry name" value="Nramp_1"/>
    <property type="match status" value="1"/>
</dbReference>
<gene>
    <name evidence="7" type="primary">mntH</name>
    <name evidence="8" type="ORF">BJF95_19785</name>
</gene>
<feature type="transmembrane region" description="Helical" evidence="7">
    <location>
        <begin position="183"/>
        <end position="208"/>
    </location>
</feature>
<dbReference type="Pfam" id="PF01566">
    <property type="entry name" value="Nramp"/>
    <property type="match status" value="1"/>
</dbReference>
<keyword evidence="6 7" id="KW-0472">Membrane</keyword>
<feature type="transmembrane region" description="Helical" evidence="7">
    <location>
        <begin position="319"/>
        <end position="346"/>
    </location>
</feature>
<evidence type="ECO:0000256" key="5">
    <source>
        <dbReference type="ARBA" id="ARBA00022989"/>
    </source>
</evidence>
<evidence type="ECO:0000313" key="8">
    <source>
        <dbReference type="EMBL" id="OLP43166.1"/>
    </source>
</evidence>
<dbReference type="NCBIfam" id="TIGR01197">
    <property type="entry name" value="nramp"/>
    <property type="match status" value="1"/>
</dbReference>
<dbReference type="Proteomes" id="UP000186894">
    <property type="component" value="Unassembled WGS sequence"/>
</dbReference>
<dbReference type="GO" id="GO:0015293">
    <property type="term" value="F:symporter activity"/>
    <property type="evidence" value="ECO:0007669"/>
    <property type="project" value="UniProtKB-UniRule"/>
</dbReference>
<dbReference type="STRING" id="1867956.BJF95_19785"/>
<feature type="transmembrane region" description="Helical" evidence="7">
    <location>
        <begin position="83"/>
        <end position="106"/>
    </location>
</feature>
<feature type="transmembrane region" description="Helical" evidence="7">
    <location>
        <begin position="126"/>
        <end position="149"/>
    </location>
</feature>
<evidence type="ECO:0000256" key="7">
    <source>
        <dbReference type="HAMAP-Rule" id="MF_00221"/>
    </source>
</evidence>
<evidence type="ECO:0000256" key="6">
    <source>
        <dbReference type="ARBA" id="ARBA00023136"/>
    </source>
</evidence>
<evidence type="ECO:0000256" key="4">
    <source>
        <dbReference type="ARBA" id="ARBA00022847"/>
    </source>
</evidence>
<dbReference type="GO" id="GO:0046872">
    <property type="term" value="F:metal ion binding"/>
    <property type="evidence" value="ECO:0007669"/>
    <property type="project" value="UniProtKB-UniRule"/>
</dbReference>
<dbReference type="OrthoDB" id="9787548at2"/>
<feature type="transmembrane region" description="Helical" evidence="7">
    <location>
        <begin position="367"/>
        <end position="384"/>
    </location>
</feature>